<keyword evidence="4 6" id="KW-0862">Zinc</keyword>
<evidence type="ECO:0000313" key="10">
    <source>
        <dbReference type="Proteomes" id="UP000198854"/>
    </source>
</evidence>
<dbReference type="STRING" id="861298.SAMN04488136_13641"/>
<proteinExistence type="predicted"/>
<dbReference type="AlphaFoldDB" id="A0A1G8GET1"/>
<dbReference type="Pfam" id="PF02574">
    <property type="entry name" value="S-methyl_trans"/>
    <property type="match status" value="1"/>
</dbReference>
<evidence type="ECO:0000256" key="2">
    <source>
        <dbReference type="ARBA" id="ARBA00022679"/>
    </source>
</evidence>
<dbReference type="GO" id="GO:0032259">
    <property type="term" value="P:methylation"/>
    <property type="evidence" value="ECO:0007669"/>
    <property type="project" value="UniProtKB-KW"/>
</dbReference>
<evidence type="ECO:0000256" key="1">
    <source>
        <dbReference type="ARBA" id="ARBA00022603"/>
    </source>
</evidence>
<dbReference type="InterPro" id="IPR036589">
    <property type="entry name" value="HCY_dom_sf"/>
</dbReference>
<dbReference type="RefSeq" id="WP_093279009.1">
    <property type="nucleotide sequence ID" value="NZ_FNDD01000036.1"/>
</dbReference>
<feature type="binding site" evidence="6 7">
    <location>
        <position position="296"/>
    </location>
    <ligand>
        <name>Zn(2+)</name>
        <dbReference type="ChEBI" id="CHEBI:29105"/>
    </ligand>
</feature>
<dbReference type="Gene3D" id="3.20.20.330">
    <property type="entry name" value="Homocysteine-binding-like domain"/>
    <property type="match status" value="1"/>
</dbReference>
<name>A0A1G8GET1_9VIBR</name>
<keyword evidence="1 7" id="KW-0489">Methyltransferase</keyword>
<keyword evidence="10" id="KW-1185">Reference proteome</keyword>
<dbReference type="Proteomes" id="UP000198854">
    <property type="component" value="Unassembled WGS sequence"/>
</dbReference>
<dbReference type="GO" id="GO:0008898">
    <property type="term" value="F:S-adenosylmethionine-homocysteine S-methyltransferase activity"/>
    <property type="evidence" value="ECO:0007669"/>
    <property type="project" value="TreeGrafter"/>
</dbReference>
<evidence type="ECO:0000259" key="8">
    <source>
        <dbReference type="PROSITE" id="PS50970"/>
    </source>
</evidence>
<evidence type="ECO:0000256" key="7">
    <source>
        <dbReference type="PROSITE-ProRule" id="PRU00333"/>
    </source>
</evidence>
<dbReference type="InterPro" id="IPR017226">
    <property type="entry name" value="BHMT-like"/>
</dbReference>
<evidence type="ECO:0000256" key="4">
    <source>
        <dbReference type="ARBA" id="ARBA00022833"/>
    </source>
</evidence>
<keyword evidence="3 6" id="KW-0479">Metal-binding</keyword>
<dbReference type="GO" id="GO:0009086">
    <property type="term" value="P:methionine biosynthetic process"/>
    <property type="evidence" value="ECO:0007669"/>
    <property type="project" value="InterPro"/>
</dbReference>
<dbReference type="NCBIfam" id="NF007020">
    <property type="entry name" value="PRK09485.1"/>
    <property type="match status" value="1"/>
</dbReference>
<sequence length="312" mass="34276">MRQNLTDILTTSPLLITDGAAGTHLESMGCDLNDELWTAKVLKDSPELIKQLHRDYFQAGADFGVTVSYQATIEGYVNKGLSAAEAEDLIKASATLLLEARDEWWQEQGKAEQRRYPIAAASIGPYGAFLADGSEYRGDYQLSTQQLRQFHQQRIELLWHQGVDLIAAETIPRLDEALVIAEIVQELGAKCWITFSAKNASQISNGQEIAECIRALEAFDGVVAVGVNCTPPQFIGGLIEQIKAQTAKPIVVYGNLGNSYDPDTKTWCEHDSHGATHYLDYAKQWHALGAKIIGGCCGTTPTEIKQIFSTIE</sequence>
<evidence type="ECO:0000256" key="5">
    <source>
        <dbReference type="ARBA" id="ARBA00076752"/>
    </source>
</evidence>
<accession>A0A1G8GET1</accession>
<dbReference type="PROSITE" id="PS50970">
    <property type="entry name" value="HCY"/>
    <property type="match status" value="1"/>
</dbReference>
<dbReference type="FunFam" id="3.20.20.330:FF:000002">
    <property type="entry name" value="Homocysteine S-methyltransferase"/>
    <property type="match status" value="1"/>
</dbReference>
<feature type="domain" description="Hcy-binding" evidence="8">
    <location>
        <begin position="3"/>
        <end position="311"/>
    </location>
</feature>
<gene>
    <name evidence="9" type="ORF">SAMN04488136_13641</name>
</gene>
<dbReference type="GO" id="GO:0033528">
    <property type="term" value="P:S-methylmethionine cycle"/>
    <property type="evidence" value="ECO:0007669"/>
    <property type="project" value="TreeGrafter"/>
</dbReference>
<dbReference type="InterPro" id="IPR003726">
    <property type="entry name" value="HCY_dom"/>
</dbReference>
<reference evidence="9 10" key="1">
    <citation type="submission" date="2016-10" db="EMBL/GenBank/DDBJ databases">
        <authorList>
            <person name="de Groot N.N."/>
        </authorList>
    </citation>
    <scope>NUCLEOTIDE SEQUENCE [LARGE SCALE GENOMIC DNA]</scope>
    <source>
        <strain evidence="9 10">CGMCC 1.10228</strain>
    </source>
</reference>
<dbReference type="SUPFAM" id="SSF82282">
    <property type="entry name" value="Homocysteine S-methyltransferase"/>
    <property type="match status" value="1"/>
</dbReference>
<keyword evidence="2 7" id="KW-0808">Transferase</keyword>
<dbReference type="InterPro" id="IPR051486">
    <property type="entry name" value="Hcy_S-methyltransferase"/>
</dbReference>
<organism evidence="9 10">
    <name type="scientific">Vibrio xiamenensis</name>
    <dbReference type="NCBI Taxonomy" id="861298"/>
    <lineage>
        <taxon>Bacteria</taxon>
        <taxon>Pseudomonadati</taxon>
        <taxon>Pseudomonadota</taxon>
        <taxon>Gammaproteobacteria</taxon>
        <taxon>Vibrionales</taxon>
        <taxon>Vibrionaceae</taxon>
        <taxon>Vibrio</taxon>
    </lineage>
</organism>
<dbReference type="GO" id="GO:0008270">
    <property type="term" value="F:zinc ion binding"/>
    <property type="evidence" value="ECO:0007669"/>
    <property type="project" value="InterPro"/>
</dbReference>
<dbReference type="PANTHER" id="PTHR46015">
    <property type="entry name" value="ZGC:172121"/>
    <property type="match status" value="1"/>
</dbReference>
<feature type="binding site" evidence="6 7">
    <location>
        <position position="297"/>
    </location>
    <ligand>
        <name>Zn(2+)</name>
        <dbReference type="ChEBI" id="CHEBI:29105"/>
    </ligand>
</feature>
<dbReference type="PANTHER" id="PTHR46015:SF1">
    <property type="entry name" value="HOMOCYSTEINE S-METHYLTRANSFERASE-LIKE ISOFORM 1"/>
    <property type="match status" value="1"/>
</dbReference>
<feature type="binding site" evidence="6 7">
    <location>
        <position position="229"/>
    </location>
    <ligand>
        <name>Zn(2+)</name>
        <dbReference type="ChEBI" id="CHEBI:29105"/>
    </ligand>
</feature>
<comment type="cofactor">
    <cofactor evidence="6">
        <name>Zn(2+)</name>
        <dbReference type="ChEBI" id="CHEBI:29105"/>
    </cofactor>
    <text evidence="6">Binds 1 zinc ion per subunit.</text>
</comment>
<evidence type="ECO:0000256" key="3">
    <source>
        <dbReference type="ARBA" id="ARBA00022723"/>
    </source>
</evidence>
<evidence type="ECO:0000313" key="9">
    <source>
        <dbReference type="EMBL" id="SDH92841.1"/>
    </source>
</evidence>
<evidence type="ECO:0000256" key="6">
    <source>
        <dbReference type="PIRSR" id="PIRSR037505-2"/>
    </source>
</evidence>
<dbReference type="OrthoDB" id="9803687at2"/>
<protein>
    <recommendedName>
        <fullName evidence="5">S-methylmethionine:homocysteine methyltransferase</fullName>
    </recommendedName>
</protein>
<dbReference type="EMBL" id="FNDD01000036">
    <property type="protein sequence ID" value="SDH92841.1"/>
    <property type="molecule type" value="Genomic_DNA"/>
</dbReference>
<dbReference type="PIRSF" id="PIRSF037505">
    <property type="entry name" value="Betaine_HMT"/>
    <property type="match status" value="1"/>
</dbReference>